<dbReference type="Gene3D" id="2.40.50.140">
    <property type="entry name" value="Nucleic acid-binding proteins"/>
    <property type="match status" value="1"/>
</dbReference>
<dbReference type="InterPro" id="IPR012340">
    <property type="entry name" value="NA-bd_OB-fold"/>
</dbReference>
<feature type="region of interest" description="Disordered" evidence="3">
    <location>
        <begin position="182"/>
        <end position="222"/>
    </location>
</feature>
<evidence type="ECO:0000256" key="3">
    <source>
        <dbReference type="SAM" id="MobiDB-lite"/>
    </source>
</evidence>
<dbReference type="InterPro" id="IPR000424">
    <property type="entry name" value="Primosome_PriB/ssb"/>
</dbReference>
<evidence type="ECO:0000256" key="1">
    <source>
        <dbReference type="ARBA" id="ARBA00023125"/>
    </source>
</evidence>
<dbReference type="InterPro" id="IPR011344">
    <property type="entry name" value="ssDNA-bd"/>
</dbReference>
<feature type="compositionally biased region" description="Polar residues" evidence="3">
    <location>
        <begin position="212"/>
        <end position="222"/>
    </location>
</feature>
<protein>
    <submittedName>
        <fullName evidence="4">Uncharacterized protein</fullName>
    </submittedName>
</protein>
<comment type="caution">
    <text evidence="4">The sequence shown here is derived from an EMBL/GenBank/DDBJ whole genome shotgun (WGS) entry which is preliminary data.</text>
</comment>
<dbReference type="PROSITE" id="PS50935">
    <property type="entry name" value="SSB"/>
    <property type="match status" value="1"/>
</dbReference>
<feature type="region of interest" description="Disordered" evidence="3">
    <location>
        <begin position="243"/>
        <end position="265"/>
    </location>
</feature>
<organism evidence="4 5">
    <name type="scientific">Chlorella ohadii</name>
    <dbReference type="NCBI Taxonomy" id="2649997"/>
    <lineage>
        <taxon>Eukaryota</taxon>
        <taxon>Viridiplantae</taxon>
        <taxon>Chlorophyta</taxon>
        <taxon>core chlorophytes</taxon>
        <taxon>Trebouxiophyceae</taxon>
        <taxon>Chlorellales</taxon>
        <taxon>Chlorellaceae</taxon>
        <taxon>Chlorella clade</taxon>
        <taxon>Chlorella</taxon>
    </lineage>
</organism>
<dbReference type="PANTHER" id="PTHR10302:SF0">
    <property type="entry name" value="SINGLE-STRANDED DNA-BINDING PROTEIN, MITOCHONDRIAL"/>
    <property type="match status" value="1"/>
</dbReference>
<dbReference type="AlphaFoldDB" id="A0AAD5DCB8"/>
<evidence type="ECO:0000256" key="2">
    <source>
        <dbReference type="PROSITE-ProRule" id="PRU00252"/>
    </source>
</evidence>
<dbReference type="PANTHER" id="PTHR10302">
    <property type="entry name" value="SINGLE-STRANDED DNA-BINDING PROTEIN"/>
    <property type="match status" value="1"/>
</dbReference>
<dbReference type="GO" id="GO:0042645">
    <property type="term" value="C:mitochondrial nucleoid"/>
    <property type="evidence" value="ECO:0007669"/>
    <property type="project" value="TreeGrafter"/>
</dbReference>
<dbReference type="Proteomes" id="UP001205105">
    <property type="component" value="Unassembled WGS sequence"/>
</dbReference>
<keyword evidence="1 2" id="KW-0238">DNA-binding</keyword>
<name>A0AAD5DCB8_9CHLO</name>
<dbReference type="EMBL" id="JADXDR010000275">
    <property type="protein sequence ID" value="KAI7835382.1"/>
    <property type="molecule type" value="Genomic_DNA"/>
</dbReference>
<evidence type="ECO:0000313" key="4">
    <source>
        <dbReference type="EMBL" id="KAI7835382.1"/>
    </source>
</evidence>
<proteinExistence type="predicted"/>
<accession>A0AAD5DCB8</accession>
<dbReference type="Pfam" id="PF00436">
    <property type="entry name" value="SSB"/>
    <property type="match status" value="1"/>
</dbReference>
<keyword evidence="5" id="KW-1185">Reference proteome</keyword>
<gene>
    <name evidence="4" type="ORF">COHA_010716</name>
</gene>
<dbReference type="GO" id="GO:0006264">
    <property type="term" value="P:mitochondrial DNA replication"/>
    <property type="evidence" value="ECO:0007669"/>
    <property type="project" value="TreeGrafter"/>
</dbReference>
<sequence>MVLPGANAAAGAMPLVRPMAVRGAASAAGAWSPAAAKQPAAARGQQQQVQSYTYEPVGMDATAEIGEVDFDPAAANSVRLIGVVGGKKDLKVFERSKLLPFSIGIKFDRRRDEVEWVNVEAWGPLAERAEAVLQKGDRVAVQGRLKLNKWEDAAGMKRTAWKITANSISKVRSNYPAGGASEGSSFDEYASSGSAAGPAPWDLPAEPAGTSAGRQSWQAQQGQEVLTTEQKWMDFFEDSSKWWDNRTSKTNPKAPDFKKKGARDAPALWLESKDTPAWVRGELERMDSGAQ</sequence>
<dbReference type="GO" id="GO:0003697">
    <property type="term" value="F:single-stranded DNA binding"/>
    <property type="evidence" value="ECO:0007669"/>
    <property type="project" value="InterPro"/>
</dbReference>
<evidence type="ECO:0000313" key="5">
    <source>
        <dbReference type="Proteomes" id="UP001205105"/>
    </source>
</evidence>
<reference evidence="4" key="1">
    <citation type="submission" date="2020-11" db="EMBL/GenBank/DDBJ databases">
        <title>Chlorella ohadii genome sequencing and assembly.</title>
        <authorList>
            <person name="Murik O."/>
            <person name="Treves H."/>
            <person name="Kedem I."/>
            <person name="Shotland Y."/>
            <person name="Kaplan A."/>
        </authorList>
    </citation>
    <scope>NUCLEOTIDE SEQUENCE</scope>
    <source>
        <strain evidence="4">1</strain>
    </source>
</reference>
<dbReference type="CDD" id="cd04496">
    <property type="entry name" value="SSB_OBF"/>
    <property type="match status" value="1"/>
</dbReference>
<dbReference type="NCBIfam" id="TIGR00621">
    <property type="entry name" value="ssb"/>
    <property type="match status" value="1"/>
</dbReference>
<dbReference type="SUPFAM" id="SSF50249">
    <property type="entry name" value="Nucleic acid-binding proteins"/>
    <property type="match status" value="1"/>
</dbReference>
<feature type="compositionally biased region" description="Low complexity" evidence="3">
    <location>
        <begin position="190"/>
        <end position="200"/>
    </location>
</feature>